<dbReference type="InterPro" id="IPR032675">
    <property type="entry name" value="LRR_dom_sf"/>
</dbReference>
<sequence>MPRLWVSLHVPVDFVLAKNSRPVAVEQWLQRAAACPISLSVWETWRERTDLDSAISALAKRLVAYSAGWRHIELTNMSVEIAQALAESVELPQCLESFTVVGNVLPLSAVKFLDGPSLRSVSLQSEGNLRVVLTLPVAWHQLTHLSLKSFNGREDALSLDDTIVLLGRCSRLVSFCVTLGNTQLPLESSCAVLPFLVSLRVDGYWHLPSASLKYMLDRVAMPQLRLLHAPTVNSEHEGFSLLSMVGKLLFLEDLTLSLASLTPQSLLETLQGFPTITRLSVIAQVSTWGPQDPSCGTSRLLEVLTETSICPQMHRLEIHNSIDLSKTMLDAFLQARVKMESAGRLRRLIITFQRADPWTHFNIPDLSLTETQAYLAQGLEISLIPMGNPGLSLPGSRTGLPPDNP</sequence>
<dbReference type="EMBL" id="JAWWNJ010000083">
    <property type="protein sequence ID" value="KAK7001316.1"/>
    <property type="molecule type" value="Genomic_DNA"/>
</dbReference>
<dbReference type="Gene3D" id="3.80.10.10">
    <property type="entry name" value="Ribonuclease Inhibitor"/>
    <property type="match status" value="1"/>
</dbReference>
<reference evidence="1 2" key="1">
    <citation type="journal article" date="2024" name="J Genomics">
        <title>Draft genome sequencing and assembly of Favolaschia claudopus CIRM-BRFM 2984 isolated from oak limbs.</title>
        <authorList>
            <person name="Navarro D."/>
            <person name="Drula E."/>
            <person name="Chaduli D."/>
            <person name="Cazenave R."/>
            <person name="Ahrendt S."/>
            <person name="Wang J."/>
            <person name="Lipzen A."/>
            <person name="Daum C."/>
            <person name="Barry K."/>
            <person name="Grigoriev I.V."/>
            <person name="Favel A."/>
            <person name="Rosso M.N."/>
            <person name="Martin F."/>
        </authorList>
    </citation>
    <scope>NUCLEOTIDE SEQUENCE [LARGE SCALE GENOMIC DNA]</scope>
    <source>
        <strain evidence="1 2">CIRM-BRFM 2984</strain>
    </source>
</reference>
<protein>
    <submittedName>
        <fullName evidence="1">Uncharacterized protein</fullName>
    </submittedName>
</protein>
<dbReference type="AlphaFoldDB" id="A0AAW0A649"/>
<keyword evidence="2" id="KW-1185">Reference proteome</keyword>
<organism evidence="1 2">
    <name type="scientific">Favolaschia claudopus</name>
    <dbReference type="NCBI Taxonomy" id="2862362"/>
    <lineage>
        <taxon>Eukaryota</taxon>
        <taxon>Fungi</taxon>
        <taxon>Dikarya</taxon>
        <taxon>Basidiomycota</taxon>
        <taxon>Agaricomycotina</taxon>
        <taxon>Agaricomycetes</taxon>
        <taxon>Agaricomycetidae</taxon>
        <taxon>Agaricales</taxon>
        <taxon>Marasmiineae</taxon>
        <taxon>Mycenaceae</taxon>
        <taxon>Favolaschia</taxon>
    </lineage>
</organism>
<accession>A0AAW0A649</accession>
<evidence type="ECO:0000313" key="1">
    <source>
        <dbReference type="EMBL" id="KAK7001316.1"/>
    </source>
</evidence>
<evidence type="ECO:0000313" key="2">
    <source>
        <dbReference type="Proteomes" id="UP001362999"/>
    </source>
</evidence>
<name>A0AAW0A649_9AGAR</name>
<dbReference type="Proteomes" id="UP001362999">
    <property type="component" value="Unassembled WGS sequence"/>
</dbReference>
<proteinExistence type="predicted"/>
<dbReference type="SUPFAM" id="SSF52047">
    <property type="entry name" value="RNI-like"/>
    <property type="match status" value="1"/>
</dbReference>
<comment type="caution">
    <text evidence="1">The sequence shown here is derived from an EMBL/GenBank/DDBJ whole genome shotgun (WGS) entry which is preliminary data.</text>
</comment>
<gene>
    <name evidence="1" type="ORF">R3P38DRAFT_3048482</name>
</gene>